<dbReference type="SUPFAM" id="SSF51735">
    <property type="entry name" value="NAD(P)-binding Rossmann-fold domains"/>
    <property type="match status" value="1"/>
</dbReference>
<evidence type="ECO:0000313" key="5">
    <source>
        <dbReference type="Proteomes" id="UP001197093"/>
    </source>
</evidence>
<proteinExistence type="inferred from homology"/>
<dbReference type="Proteomes" id="UP001197093">
    <property type="component" value="Unassembled WGS sequence"/>
</dbReference>
<dbReference type="Pfam" id="PF13561">
    <property type="entry name" value="adh_short_C2"/>
    <property type="match status" value="1"/>
</dbReference>
<dbReference type="InterPro" id="IPR036291">
    <property type="entry name" value="NAD(P)-bd_dom_sf"/>
</dbReference>
<keyword evidence="2" id="KW-0521">NADP</keyword>
<dbReference type="InterPro" id="IPR002347">
    <property type="entry name" value="SDR_fam"/>
</dbReference>
<dbReference type="EMBL" id="JAHCVI010000006">
    <property type="protein sequence ID" value="KAG7284405.1"/>
    <property type="molecule type" value="Genomic_DNA"/>
</dbReference>
<evidence type="ECO:0000256" key="2">
    <source>
        <dbReference type="ARBA" id="ARBA00022857"/>
    </source>
</evidence>
<dbReference type="GO" id="GO:0016491">
    <property type="term" value="F:oxidoreductase activity"/>
    <property type="evidence" value="ECO:0007669"/>
    <property type="project" value="UniProtKB-KW"/>
</dbReference>
<comment type="similarity">
    <text evidence="1">Belongs to the short-chain dehydrogenases/reductases (SDR) family.</text>
</comment>
<dbReference type="PANTHER" id="PTHR43618">
    <property type="entry name" value="7-ALPHA-HYDROXYSTEROID DEHYDROGENASE"/>
    <property type="match status" value="1"/>
</dbReference>
<organism evidence="4 5">
    <name type="scientific">Staphylotrichum longicolle</name>
    <dbReference type="NCBI Taxonomy" id="669026"/>
    <lineage>
        <taxon>Eukaryota</taxon>
        <taxon>Fungi</taxon>
        <taxon>Dikarya</taxon>
        <taxon>Ascomycota</taxon>
        <taxon>Pezizomycotina</taxon>
        <taxon>Sordariomycetes</taxon>
        <taxon>Sordariomycetidae</taxon>
        <taxon>Sordariales</taxon>
        <taxon>Chaetomiaceae</taxon>
        <taxon>Staphylotrichum</taxon>
    </lineage>
</organism>
<evidence type="ECO:0000256" key="1">
    <source>
        <dbReference type="ARBA" id="ARBA00006484"/>
    </source>
</evidence>
<dbReference type="PANTHER" id="PTHR43618:SF18">
    <property type="entry name" value="SHORT CHAIN DEHYDROGENASE_REDUCTASE FAMILY (AFU_ORTHOLOGUE AFUA_5G12480)"/>
    <property type="match status" value="1"/>
</dbReference>
<comment type="caution">
    <text evidence="4">The sequence shown here is derived from an EMBL/GenBank/DDBJ whole genome shotgun (WGS) entry which is preliminary data.</text>
</comment>
<name>A0AAD4ENP1_9PEZI</name>
<gene>
    <name evidence="4" type="ORF">NEMBOFW57_010778</name>
</gene>
<protein>
    <submittedName>
        <fullName evidence="4">Uncharacterized protein</fullName>
    </submittedName>
</protein>
<keyword evidence="5" id="KW-1185">Reference proteome</keyword>
<dbReference type="InterPro" id="IPR052178">
    <property type="entry name" value="Sec_Metab_Biosynth_SDR"/>
</dbReference>
<dbReference type="InterPro" id="IPR020904">
    <property type="entry name" value="Sc_DH/Rdtase_CS"/>
</dbReference>
<dbReference type="AlphaFoldDB" id="A0AAD4ENP1"/>
<keyword evidence="3" id="KW-0560">Oxidoreductase</keyword>
<dbReference type="Gene3D" id="3.40.50.720">
    <property type="entry name" value="NAD(P)-binding Rossmann-like Domain"/>
    <property type="match status" value="1"/>
</dbReference>
<dbReference type="Pfam" id="PF00106">
    <property type="entry name" value="adh_short"/>
    <property type="match status" value="1"/>
</dbReference>
<accession>A0AAD4ENP1</accession>
<evidence type="ECO:0000256" key="3">
    <source>
        <dbReference type="ARBA" id="ARBA00023002"/>
    </source>
</evidence>
<sequence>MAPAKTDLDATSLFRVDGMVAVITGGGTGIGLTMARVLACNGAARVYLLGRRLGVLQEAAAEHLKIFVPLQCDVTSHASLQSAAETIAREAGHINLLIANSGIGGPGAFWNPSLSVSDLRAAIFTQEHMDGMSNTLHVNVTGAFFTILAFIELLDAGNVAALKGGFGAPLSEGSTVPSIQSQVIVTSSIAAFSRMPMSSPSYAASKAAILHLTKQASSNMARYGIRANALAPGLFPSELAQVLIGGRDPGTEVYEDPRFIPARRFGGDKEMAGTLLYLASRTGSYCNGMVLMADGGRSGVMLSSY</sequence>
<evidence type="ECO:0000313" key="4">
    <source>
        <dbReference type="EMBL" id="KAG7284405.1"/>
    </source>
</evidence>
<dbReference type="PRINTS" id="PR00081">
    <property type="entry name" value="GDHRDH"/>
</dbReference>
<dbReference type="CDD" id="cd05233">
    <property type="entry name" value="SDR_c"/>
    <property type="match status" value="1"/>
</dbReference>
<reference evidence="4" key="1">
    <citation type="submission" date="2023-02" db="EMBL/GenBank/DDBJ databases">
        <authorList>
            <person name="Palmer J.M."/>
        </authorList>
    </citation>
    <scope>NUCLEOTIDE SEQUENCE</scope>
    <source>
        <strain evidence="4">FW57</strain>
    </source>
</reference>
<dbReference type="PROSITE" id="PS00061">
    <property type="entry name" value="ADH_SHORT"/>
    <property type="match status" value="1"/>
</dbReference>